<dbReference type="PANTHER" id="PTHR47197:SF3">
    <property type="entry name" value="DIHYDRO-HEME D1 DEHYDROGENASE"/>
    <property type="match status" value="1"/>
</dbReference>
<protein>
    <submittedName>
        <fullName evidence="4">YVTN family beta-propeller protein</fullName>
    </submittedName>
</protein>
<keyword evidence="3" id="KW-0732">Signal</keyword>
<dbReference type="PANTHER" id="PTHR47197">
    <property type="entry name" value="PROTEIN NIRF"/>
    <property type="match status" value="1"/>
</dbReference>
<accession>A0ABS4I2F6</accession>
<dbReference type="InterPro" id="IPR011045">
    <property type="entry name" value="N2O_reductase_N"/>
</dbReference>
<dbReference type="Gene3D" id="2.130.10.10">
    <property type="entry name" value="YVTN repeat-like/Quinoprotein amine dehydrogenase"/>
    <property type="match status" value="2"/>
</dbReference>
<dbReference type="Pfam" id="PF04185">
    <property type="entry name" value="Phosphoesterase"/>
    <property type="match status" value="1"/>
</dbReference>
<feature type="region of interest" description="Disordered" evidence="2">
    <location>
        <begin position="810"/>
        <end position="829"/>
    </location>
</feature>
<keyword evidence="5" id="KW-1185">Reference proteome</keyword>
<evidence type="ECO:0000256" key="3">
    <source>
        <dbReference type="SAM" id="SignalP"/>
    </source>
</evidence>
<dbReference type="InterPro" id="IPR011964">
    <property type="entry name" value="YVTN_b-propeller_repeat"/>
</dbReference>
<dbReference type="Gene3D" id="3.40.720.10">
    <property type="entry name" value="Alkaline Phosphatase, subunit A"/>
    <property type="match status" value="1"/>
</dbReference>
<dbReference type="InterPro" id="IPR007312">
    <property type="entry name" value="Phosphoesterase"/>
</dbReference>
<dbReference type="InterPro" id="IPR051200">
    <property type="entry name" value="Host-pathogen_enzymatic-act"/>
</dbReference>
<dbReference type="EMBL" id="JAGGKV010000011">
    <property type="protein sequence ID" value="MBP1964925.1"/>
    <property type="molecule type" value="Genomic_DNA"/>
</dbReference>
<dbReference type="SUPFAM" id="SSF50974">
    <property type="entry name" value="Nitrous oxide reductase, N-terminal domain"/>
    <property type="match status" value="1"/>
</dbReference>
<evidence type="ECO:0000256" key="1">
    <source>
        <dbReference type="ARBA" id="ARBA00022801"/>
    </source>
</evidence>
<dbReference type="Pfam" id="PF10282">
    <property type="entry name" value="Lactonase"/>
    <property type="match status" value="2"/>
</dbReference>
<feature type="chain" id="PRO_5045875085" evidence="3">
    <location>
        <begin position="28"/>
        <end position="829"/>
    </location>
</feature>
<organism evidence="4 5">
    <name type="scientific">Paenibacillus aceris</name>
    <dbReference type="NCBI Taxonomy" id="869555"/>
    <lineage>
        <taxon>Bacteria</taxon>
        <taxon>Bacillati</taxon>
        <taxon>Bacillota</taxon>
        <taxon>Bacilli</taxon>
        <taxon>Bacillales</taxon>
        <taxon>Paenibacillaceae</taxon>
        <taxon>Paenibacillus</taxon>
    </lineage>
</organism>
<dbReference type="InterPro" id="IPR017850">
    <property type="entry name" value="Alkaline_phosphatase_core_sf"/>
</dbReference>
<dbReference type="InterPro" id="IPR015943">
    <property type="entry name" value="WD40/YVTN_repeat-like_dom_sf"/>
</dbReference>
<name>A0ABS4I2F6_9BACL</name>
<keyword evidence="1" id="KW-0378">Hydrolase</keyword>
<dbReference type="Proteomes" id="UP001519344">
    <property type="component" value="Unassembled WGS sequence"/>
</dbReference>
<proteinExistence type="predicted"/>
<evidence type="ECO:0000256" key="2">
    <source>
        <dbReference type="SAM" id="MobiDB-lite"/>
    </source>
</evidence>
<evidence type="ECO:0000313" key="4">
    <source>
        <dbReference type="EMBL" id="MBP1964925.1"/>
    </source>
</evidence>
<sequence>MKNKRLRNKLAIAALAIFVMGTGTAYATYNKVVGPQTDGTAYTPNGWRVTPVGVQKPAGFFPANAVLSPDGKAVLVPDIIKNGNDKQAVQVLDAKDGGLIQEVELSGTGKGVAPGLAFSHDGSRVYLATANMNSVLVFGWNSVTSKLTLQKTLTLPSGTYPQGVAVAPDDKTLYVSGSYKKTLVAVDIASGSTATAPTGEYPYGVALSADGHTAYVSNQGENTLSVFFVDGLTLTPKSSKLTVGTHPNSVLLDAKRNLLYVANGDSDSVSVIDTVSKVVVNTISMAPYPGAPSGSSPTNMTLSPDSGTLYVTNSGNNDVAVVNVSDQGEFGRIKGLIPTGWYPTGVQVTPDGKLLVASARGLGTGPNNINHTYMLRLLQGYLSIIPMPSESQLTTYTRMVRENNGFDEHGKVTGFDKHFRGPSTIIPRSPGESSPIKHIIYIVKENRTYDEVFGDLKNADGTPRGNGDPSMTLFGQDITPNQHKLAQQFVTLDNFYSVGEVSQNGWAWSTGANSNLFNQLGTSQAYGGSGAVYDSEGQINSQVSWGNADPNRAYLWNAVAAAGLTFRNYGMHLVGGPSVGLPSGKVGAFEPVLNANTDHDYPMTDLNVPDVKRFDEWNREFQQNIANDSLPTFQFIRLLRDHTNGAATAKQLVADNDLALGKVVDTVSHSKYWNDTAIFVLEDDAQAGFDHVDAHRTIAQVISPYTQRGIVDSHLYSQLSMLRTMELLVGLGPLTQFDAAAMPMIYSFGDKPNFNTYTALTPVVTTSLAMENDMNPIEPDMVDQQKLSEELWRAIKGPDIPMAASKNHIFGGENEEEENTGSKKGKLLW</sequence>
<gene>
    <name evidence="4" type="ORF">J2Z65_004158</name>
</gene>
<dbReference type="InterPro" id="IPR019405">
    <property type="entry name" value="Lactonase_7-beta_prop"/>
</dbReference>
<evidence type="ECO:0000313" key="5">
    <source>
        <dbReference type="Proteomes" id="UP001519344"/>
    </source>
</evidence>
<dbReference type="NCBIfam" id="TIGR02276">
    <property type="entry name" value="beta_rpt_yvtn"/>
    <property type="match status" value="1"/>
</dbReference>
<feature type="signal peptide" evidence="3">
    <location>
        <begin position="1"/>
        <end position="27"/>
    </location>
</feature>
<dbReference type="RefSeq" id="WP_167057184.1">
    <property type="nucleotide sequence ID" value="NZ_JAAOZR010000015.1"/>
</dbReference>
<reference evidence="4 5" key="1">
    <citation type="submission" date="2021-03" db="EMBL/GenBank/DDBJ databases">
        <title>Genomic Encyclopedia of Type Strains, Phase IV (KMG-IV): sequencing the most valuable type-strain genomes for metagenomic binning, comparative biology and taxonomic classification.</title>
        <authorList>
            <person name="Goeker M."/>
        </authorList>
    </citation>
    <scope>NUCLEOTIDE SEQUENCE [LARGE SCALE GENOMIC DNA]</scope>
    <source>
        <strain evidence="4 5">DSM 24950</strain>
    </source>
</reference>
<dbReference type="SUPFAM" id="SSF53649">
    <property type="entry name" value="Alkaline phosphatase-like"/>
    <property type="match status" value="1"/>
</dbReference>
<comment type="caution">
    <text evidence="4">The sequence shown here is derived from an EMBL/GenBank/DDBJ whole genome shotgun (WGS) entry which is preliminary data.</text>
</comment>